<dbReference type="EMBL" id="AUPC02000167">
    <property type="protein sequence ID" value="POG67652.1"/>
    <property type="molecule type" value="Genomic_DNA"/>
</dbReference>
<proteinExistence type="predicted"/>
<comment type="caution">
    <text evidence="2">The sequence shown here is derived from an EMBL/GenBank/DDBJ whole genome shotgun (WGS) entry which is preliminary data.</text>
</comment>
<gene>
    <name evidence="2" type="ORF">GLOIN_2v1645132</name>
</gene>
<evidence type="ECO:0000313" key="2">
    <source>
        <dbReference type="EMBL" id="POG67652.1"/>
    </source>
</evidence>
<organism evidence="2 3">
    <name type="scientific">Rhizophagus irregularis (strain DAOM 181602 / DAOM 197198 / MUCL 43194)</name>
    <name type="common">Arbuscular mycorrhizal fungus</name>
    <name type="synonym">Glomus intraradices</name>
    <dbReference type="NCBI Taxonomy" id="747089"/>
    <lineage>
        <taxon>Eukaryota</taxon>
        <taxon>Fungi</taxon>
        <taxon>Fungi incertae sedis</taxon>
        <taxon>Mucoromycota</taxon>
        <taxon>Glomeromycotina</taxon>
        <taxon>Glomeromycetes</taxon>
        <taxon>Glomerales</taxon>
        <taxon>Glomeraceae</taxon>
        <taxon>Rhizophagus</taxon>
    </lineage>
</organism>
<protein>
    <submittedName>
        <fullName evidence="2">Uncharacterized protein</fullName>
    </submittedName>
</protein>
<reference evidence="2 3" key="1">
    <citation type="journal article" date="2013" name="Proc. Natl. Acad. Sci. U.S.A.">
        <title>Genome of an arbuscular mycorrhizal fungus provides insight into the oldest plant symbiosis.</title>
        <authorList>
            <person name="Tisserant E."/>
            <person name="Malbreil M."/>
            <person name="Kuo A."/>
            <person name="Kohler A."/>
            <person name="Symeonidi A."/>
            <person name="Balestrini R."/>
            <person name="Charron P."/>
            <person name="Duensing N."/>
            <person name="Frei Dit Frey N."/>
            <person name="Gianinazzi-Pearson V."/>
            <person name="Gilbert L.B."/>
            <person name="Handa Y."/>
            <person name="Herr J.R."/>
            <person name="Hijri M."/>
            <person name="Koul R."/>
            <person name="Kawaguchi M."/>
            <person name="Krajinski F."/>
            <person name="Lammers P.J."/>
            <person name="Masclaux F.G."/>
            <person name="Murat C."/>
            <person name="Morin E."/>
            <person name="Ndikumana S."/>
            <person name="Pagni M."/>
            <person name="Petitpierre D."/>
            <person name="Requena N."/>
            <person name="Rosikiewicz P."/>
            <person name="Riley R."/>
            <person name="Saito K."/>
            <person name="San Clemente H."/>
            <person name="Shapiro H."/>
            <person name="van Tuinen D."/>
            <person name="Becard G."/>
            <person name="Bonfante P."/>
            <person name="Paszkowski U."/>
            <person name="Shachar-Hill Y.Y."/>
            <person name="Tuskan G.A."/>
            <person name="Young P.W."/>
            <person name="Sanders I.R."/>
            <person name="Henrissat B."/>
            <person name="Rensing S.A."/>
            <person name="Grigoriev I.V."/>
            <person name="Corradi N."/>
            <person name="Roux C."/>
            <person name="Martin F."/>
        </authorList>
    </citation>
    <scope>NUCLEOTIDE SEQUENCE [LARGE SCALE GENOMIC DNA]</scope>
    <source>
        <strain evidence="2 3">DAOM 197198</strain>
    </source>
</reference>
<reference evidence="2 3" key="2">
    <citation type="journal article" date="2018" name="New Phytol.">
        <title>High intraspecific genome diversity in the model arbuscular mycorrhizal symbiont Rhizophagus irregularis.</title>
        <authorList>
            <person name="Chen E.C.H."/>
            <person name="Morin E."/>
            <person name="Beaudet D."/>
            <person name="Noel J."/>
            <person name="Yildirir G."/>
            <person name="Ndikumana S."/>
            <person name="Charron P."/>
            <person name="St-Onge C."/>
            <person name="Giorgi J."/>
            <person name="Kruger M."/>
            <person name="Marton T."/>
            <person name="Ropars J."/>
            <person name="Grigoriev I.V."/>
            <person name="Hainaut M."/>
            <person name="Henrissat B."/>
            <person name="Roux C."/>
            <person name="Martin F."/>
            <person name="Corradi N."/>
        </authorList>
    </citation>
    <scope>NUCLEOTIDE SEQUENCE [LARGE SCALE GENOMIC DNA]</scope>
    <source>
        <strain evidence="2 3">DAOM 197198</strain>
    </source>
</reference>
<keyword evidence="1" id="KW-0812">Transmembrane</keyword>
<keyword evidence="3" id="KW-1185">Reference proteome</keyword>
<evidence type="ECO:0000313" key="3">
    <source>
        <dbReference type="Proteomes" id="UP000018888"/>
    </source>
</evidence>
<accession>A0A2P4PQL4</accession>
<keyword evidence="1" id="KW-0472">Membrane</keyword>
<sequence length="62" mass="7239">MWHNIITNILLVSILYLGHFHSHSLVIYLNTICGLMEKIKNFTNIITRNMVTYARFSLMNGL</sequence>
<feature type="transmembrane region" description="Helical" evidence="1">
    <location>
        <begin position="6"/>
        <end position="29"/>
    </location>
</feature>
<evidence type="ECO:0000256" key="1">
    <source>
        <dbReference type="SAM" id="Phobius"/>
    </source>
</evidence>
<dbReference type="AlphaFoldDB" id="A0A2P4PQL4"/>
<dbReference type="Proteomes" id="UP000018888">
    <property type="component" value="Unassembled WGS sequence"/>
</dbReference>
<keyword evidence="1" id="KW-1133">Transmembrane helix</keyword>
<name>A0A2P4PQL4_RHIID</name>